<keyword evidence="5 10" id="KW-0418">Kinase</keyword>
<keyword evidence="6 10" id="KW-0067">ATP-binding</keyword>
<evidence type="ECO:0000256" key="9">
    <source>
        <dbReference type="ARBA" id="ARBA00048478"/>
    </source>
</evidence>
<dbReference type="SUPFAM" id="SSF48179">
    <property type="entry name" value="6-phosphogluconate dehydrogenase C-terminal domain-like"/>
    <property type="match status" value="1"/>
</dbReference>
<comment type="catalytic activity">
    <reaction evidence="8 10">
        <text>dCMP + ATP = dCDP + ADP</text>
        <dbReference type="Rhea" id="RHEA:25094"/>
        <dbReference type="ChEBI" id="CHEBI:30616"/>
        <dbReference type="ChEBI" id="CHEBI:57566"/>
        <dbReference type="ChEBI" id="CHEBI:58593"/>
        <dbReference type="ChEBI" id="CHEBI:456216"/>
        <dbReference type="EC" id="2.7.4.25"/>
    </reaction>
</comment>
<dbReference type="InterPro" id="IPR046825">
    <property type="entry name" value="PDH_C"/>
</dbReference>
<dbReference type="Gene3D" id="1.10.3660.10">
    <property type="entry name" value="6-phosphogluconate dehydrogenase C-terminal like domain"/>
    <property type="match status" value="1"/>
</dbReference>
<evidence type="ECO:0000256" key="1">
    <source>
        <dbReference type="ARBA" id="ARBA00007964"/>
    </source>
</evidence>
<dbReference type="SUPFAM" id="SSF51735">
    <property type="entry name" value="NAD(P)-binding Rossmann-fold domains"/>
    <property type="match status" value="1"/>
</dbReference>
<organism evidence="13 14">
    <name type="scientific">Streptomyces prasinosporus</name>
    <dbReference type="NCBI Taxonomy" id="68256"/>
    <lineage>
        <taxon>Bacteria</taxon>
        <taxon>Bacillati</taxon>
        <taxon>Actinomycetota</taxon>
        <taxon>Actinomycetes</taxon>
        <taxon>Kitasatosporales</taxon>
        <taxon>Streptomycetaceae</taxon>
        <taxon>Streptomyces</taxon>
        <taxon>Streptomyces albogriseolus group</taxon>
    </lineage>
</organism>
<dbReference type="NCBIfam" id="NF005112">
    <property type="entry name" value="PRK06545.2-4"/>
    <property type="match status" value="1"/>
</dbReference>
<evidence type="ECO:0000313" key="14">
    <source>
        <dbReference type="Proteomes" id="UP001501455"/>
    </source>
</evidence>
<keyword evidence="14" id="KW-1185">Reference proteome</keyword>
<dbReference type="InterPro" id="IPR003136">
    <property type="entry name" value="Cytidylate_kin"/>
</dbReference>
<feature type="region of interest" description="Disordered" evidence="11">
    <location>
        <begin position="390"/>
        <end position="409"/>
    </location>
</feature>
<dbReference type="InterPro" id="IPR003099">
    <property type="entry name" value="Prephen_DH"/>
</dbReference>
<dbReference type="InterPro" id="IPR011994">
    <property type="entry name" value="Cytidylate_kinase_dom"/>
</dbReference>
<comment type="catalytic activity">
    <reaction evidence="9 10">
        <text>CMP + ATP = CDP + ADP</text>
        <dbReference type="Rhea" id="RHEA:11600"/>
        <dbReference type="ChEBI" id="CHEBI:30616"/>
        <dbReference type="ChEBI" id="CHEBI:58069"/>
        <dbReference type="ChEBI" id="CHEBI:60377"/>
        <dbReference type="ChEBI" id="CHEBI:456216"/>
        <dbReference type="EC" id="2.7.4.25"/>
    </reaction>
</comment>
<evidence type="ECO:0000256" key="5">
    <source>
        <dbReference type="ARBA" id="ARBA00022777"/>
    </source>
</evidence>
<dbReference type="PANTHER" id="PTHR21363">
    <property type="entry name" value="PREPHENATE DEHYDROGENASE"/>
    <property type="match status" value="1"/>
</dbReference>
<keyword evidence="4 10" id="KW-0547">Nucleotide-binding</keyword>
<comment type="similarity">
    <text evidence="1">Belongs to the prephenate/arogenate dehydrogenase family.</text>
</comment>
<evidence type="ECO:0000256" key="3">
    <source>
        <dbReference type="ARBA" id="ARBA00022679"/>
    </source>
</evidence>
<comment type="subcellular location">
    <subcellularLocation>
        <location evidence="10">Cytoplasm</location>
    </subcellularLocation>
</comment>
<feature type="binding site" evidence="10">
    <location>
        <begin position="423"/>
        <end position="431"/>
    </location>
    <ligand>
        <name>ATP</name>
        <dbReference type="ChEBI" id="CHEBI:30616"/>
    </ligand>
</feature>
<feature type="region of interest" description="Disordered" evidence="11">
    <location>
        <begin position="328"/>
        <end position="379"/>
    </location>
</feature>
<keyword evidence="10" id="KW-0963">Cytoplasm</keyword>
<accession>A0ABP6TNZ4</accession>
<proteinExistence type="inferred from homology"/>
<dbReference type="Pfam" id="PF02224">
    <property type="entry name" value="Cytidylate_kin"/>
    <property type="match status" value="1"/>
</dbReference>
<evidence type="ECO:0000256" key="7">
    <source>
        <dbReference type="ARBA" id="ARBA00023002"/>
    </source>
</evidence>
<dbReference type="CDD" id="cd02020">
    <property type="entry name" value="CMPK"/>
    <property type="match status" value="1"/>
</dbReference>
<dbReference type="PROSITE" id="PS51176">
    <property type="entry name" value="PDH_ADH"/>
    <property type="match status" value="1"/>
</dbReference>
<dbReference type="EC" id="2.7.4.25" evidence="10"/>
<feature type="region of interest" description="Disordered" evidence="11">
    <location>
        <begin position="254"/>
        <end position="286"/>
    </location>
</feature>
<comment type="caution">
    <text evidence="13">The sequence shown here is derived from an EMBL/GenBank/DDBJ whole genome shotgun (WGS) entry which is preliminary data.</text>
</comment>
<keyword evidence="7" id="KW-0560">Oxidoreductase</keyword>
<dbReference type="EMBL" id="BAAAXF010000028">
    <property type="protein sequence ID" value="GAA3497020.1"/>
    <property type="molecule type" value="Genomic_DNA"/>
</dbReference>
<dbReference type="NCBIfam" id="TIGR00017">
    <property type="entry name" value="cmk"/>
    <property type="match status" value="1"/>
</dbReference>
<feature type="compositionally biased region" description="Low complexity" evidence="11">
    <location>
        <begin position="340"/>
        <end position="364"/>
    </location>
</feature>
<dbReference type="NCBIfam" id="NF005111">
    <property type="entry name" value="PRK06545.2-3"/>
    <property type="match status" value="1"/>
</dbReference>
<dbReference type="Gene3D" id="3.40.50.300">
    <property type="entry name" value="P-loop containing nucleotide triphosphate hydrolases"/>
    <property type="match status" value="1"/>
</dbReference>
<dbReference type="InterPro" id="IPR050812">
    <property type="entry name" value="Preph/Arog_dehydrog"/>
</dbReference>
<reference evidence="14" key="1">
    <citation type="journal article" date="2019" name="Int. J. Syst. Evol. Microbiol.">
        <title>The Global Catalogue of Microorganisms (GCM) 10K type strain sequencing project: providing services to taxonomists for standard genome sequencing and annotation.</title>
        <authorList>
            <consortium name="The Broad Institute Genomics Platform"/>
            <consortium name="The Broad Institute Genome Sequencing Center for Infectious Disease"/>
            <person name="Wu L."/>
            <person name="Ma J."/>
        </authorList>
    </citation>
    <scope>NUCLEOTIDE SEQUENCE [LARGE SCALE GENOMIC DNA]</scope>
    <source>
        <strain evidence="14">JCM 4816</strain>
    </source>
</reference>
<dbReference type="Proteomes" id="UP001501455">
    <property type="component" value="Unassembled WGS sequence"/>
</dbReference>
<sequence length="636" mass="65924">MRTALVIGTGLIGTSAALALSQRGVAVHLADHDPEQARTAAALGAGTDEAPDGPVDLAVVAAPPAHVADVLADAMRRGVARGYIDVASVKGGPRRELQARGLDLTPYLGTHPMSGREKSGPLAATGDLFEGRPWVLTPTRDTDTEVLNLALELVSHCRAVPVVMDADAHDRAVALVSHMPHLVSSMVAARLEHADEAAVRLCGQGIRDVTRIAASDPRMWIDILSANPGPVADLLTDVAADLEETVRALRALESSDEHKRREGATGVEDVLRRGNAGQVRVPGKHGSAPRVYETVAVLIDDQPGQLARIFADAERAGVNIEDVRIEHATGTAGRPHPAHGRAQGRPGPHGRAAGAGLGDPAVTPVSPPAPAGGEGVRMSEGFRGASNLVRGVSAPRTPHPTAPGRCSSVENGAAKPVIVAIDGPSGTGKSSTSKAVAAQLGLSYLDTGAQYRAITWWMVNNGIDTADPSAIAAAAAKPEILSGTDPTEPTITVDGVDVSGPIREQDVTSKVSAVSAVPEVRARITELQRAIAASAVTGIVVEGRDIGTTVLPDADLKIFLTASPEARAARRSGELKGADLHTTREALIKRDAADSSRKTSPLAKADDAVEVDTTDLTLQQVVECVVTLVEEKRAGK</sequence>
<comment type="similarity">
    <text evidence="2 10">Belongs to the cytidylate kinase family. Type 1 subfamily.</text>
</comment>
<name>A0ABP6TNZ4_9ACTN</name>
<keyword evidence="3 10" id="KW-0808">Transferase</keyword>
<evidence type="ECO:0000259" key="12">
    <source>
        <dbReference type="PROSITE" id="PS51176"/>
    </source>
</evidence>
<dbReference type="Pfam" id="PF20463">
    <property type="entry name" value="PDH_C"/>
    <property type="match status" value="1"/>
</dbReference>
<evidence type="ECO:0000256" key="2">
    <source>
        <dbReference type="ARBA" id="ARBA00009427"/>
    </source>
</evidence>
<dbReference type="SUPFAM" id="SSF52540">
    <property type="entry name" value="P-loop containing nucleoside triphosphate hydrolases"/>
    <property type="match status" value="1"/>
</dbReference>
<dbReference type="InterPro" id="IPR046826">
    <property type="entry name" value="PDH_N"/>
</dbReference>
<dbReference type="PANTHER" id="PTHR21363:SF0">
    <property type="entry name" value="PREPHENATE DEHYDROGENASE [NADP(+)]"/>
    <property type="match status" value="1"/>
</dbReference>
<evidence type="ECO:0000256" key="6">
    <source>
        <dbReference type="ARBA" id="ARBA00022840"/>
    </source>
</evidence>
<dbReference type="Gene3D" id="3.40.50.720">
    <property type="entry name" value="NAD(P)-binding Rossmann-like Domain"/>
    <property type="match status" value="1"/>
</dbReference>
<protein>
    <recommendedName>
        <fullName evidence="10">Cytidylate kinase</fullName>
        <shortName evidence="10">CK</shortName>
        <ecNumber evidence="10">2.7.4.25</ecNumber>
    </recommendedName>
    <alternativeName>
        <fullName evidence="10">Cytidine monophosphate kinase</fullName>
        <shortName evidence="10">CMP kinase</shortName>
    </alternativeName>
</protein>
<gene>
    <name evidence="10" type="primary">cmk</name>
    <name evidence="13" type="ORF">GCM10019016_041210</name>
</gene>
<dbReference type="Pfam" id="PF02153">
    <property type="entry name" value="PDH_N"/>
    <property type="match status" value="1"/>
</dbReference>
<dbReference type="InterPro" id="IPR036291">
    <property type="entry name" value="NAD(P)-bd_dom_sf"/>
</dbReference>
<evidence type="ECO:0000256" key="8">
    <source>
        <dbReference type="ARBA" id="ARBA00047615"/>
    </source>
</evidence>
<feature type="domain" description="Prephenate/arogenate dehydrogenase" evidence="12">
    <location>
        <begin position="2"/>
        <end position="283"/>
    </location>
</feature>
<evidence type="ECO:0000256" key="11">
    <source>
        <dbReference type="SAM" id="MobiDB-lite"/>
    </source>
</evidence>
<dbReference type="InterPro" id="IPR008927">
    <property type="entry name" value="6-PGluconate_DH-like_C_sf"/>
</dbReference>
<evidence type="ECO:0000256" key="10">
    <source>
        <dbReference type="HAMAP-Rule" id="MF_00238"/>
    </source>
</evidence>
<dbReference type="InterPro" id="IPR027417">
    <property type="entry name" value="P-loop_NTPase"/>
</dbReference>
<evidence type="ECO:0000313" key="13">
    <source>
        <dbReference type="EMBL" id="GAA3497020.1"/>
    </source>
</evidence>
<dbReference type="NCBIfam" id="NF005109">
    <property type="entry name" value="PRK06545.2-1"/>
    <property type="match status" value="1"/>
</dbReference>
<feature type="compositionally biased region" description="Basic and acidic residues" evidence="11">
    <location>
        <begin position="254"/>
        <end position="263"/>
    </location>
</feature>
<dbReference type="HAMAP" id="MF_00238">
    <property type="entry name" value="Cytidyl_kinase_type1"/>
    <property type="match status" value="1"/>
</dbReference>
<evidence type="ECO:0000256" key="4">
    <source>
        <dbReference type="ARBA" id="ARBA00022741"/>
    </source>
</evidence>